<sequence>MFISDDLVYIQMHKTGCTHIAALLGKLVEGQLIGKHNAASEGLIRSNRFFISSIRNPWDWYVSLWTYGVGGNGALRDNLTNRRIHDSIRLMRKYPRTGLKAAIREISKPTRQFRELYDNEENVLSFRKWLALILDPSCSRSLGEGYSDTAIKEICGFMSYRYLYLCCQNPRQLRGRNQFAGIKDVREFDIENCYINFFIRQESLEKDFCKALEKVMPLGESTKNQIHSARKVNQSRRPLPVSDYYTEDLIELVGRREKLLIDKFRYLPPEPIR</sequence>
<name>A0A939DGE1_9GAMM</name>
<dbReference type="Proteomes" id="UP000664303">
    <property type="component" value="Unassembled WGS sequence"/>
</dbReference>
<comment type="caution">
    <text evidence="1">The sequence shown here is derived from an EMBL/GenBank/DDBJ whole genome shotgun (WGS) entry which is preliminary data.</text>
</comment>
<evidence type="ECO:0008006" key="3">
    <source>
        <dbReference type="Google" id="ProtNLM"/>
    </source>
</evidence>
<protein>
    <recommendedName>
        <fullName evidence="3">Sulfotransferase family protein</fullName>
    </recommendedName>
</protein>
<dbReference type="InterPro" id="IPR027417">
    <property type="entry name" value="P-loop_NTPase"/>
</dbReference>
<dbReference type="EMBL" id="JAFKCZ010000009">
    <property type="protein sequence ID" value="MBN7797734.1"/>
    <property type="molecule type" value="Genomic_DNA"/>
</dbReference>
<dbReference type="AlphaFoldDB" id="A0A939DGE1"/>
<evidence type="ECO:0000313" key="1">
    <source>
        <dbReference type="EMBL" id="MBN7797734.1"/>
    </source>
</evidence>
<gene>
    <name evidence="1" type="ORF">JYP50_14080</name>
</gene>
<proteinExistence type="predicted"/>
<reference evidence="1" key="1">
    <citation type="submission" date="2021-02" db="EMBL/GenBank/DDBJ databases">
        <title>PHA producing bacteria isolated from coastal sediment in Guangdong, Shenzhen.</title>
        <authorList>
            <person name="Zheng W."/>
            <person name="Yu S."/>
            <person name="Huang Y."/>
        </authorList>
    </citation>
    <scope>NUCLEOTIDE SEQUENCE</scope>
    <source>
        <strain evidence="1">TN14-10</strain>
    </source>
</reference>
<dbReference type="RefSeq" id="WP_206561179.1">
    <property type="nucleotide sequence ID" value="NZ_JAFKCZ010000009.1"/>
</dbReference>
<dbReference type="SUPFAM" id="SSF52540">
    <property type="entry name" value="P-loop containing nucleoside triphosphate hydrolases"/>
    <property type="match status" value="1"/>
</dbReference>
<organism evidence="1 2">
    <name type="scientific">Parahaliea mediterranea</name>
    <dbReference type="NCBI Taxonomy" id="651086"/>
    <lineage>
        <taxon>Bacteria</taxon>
        <taxon>Pseudomonadati</taxon>
        <taxon>Pseudomonadota</taxon>
        <taxon>Gammaproteobacteria</taxon>
        <taxon>Cellvibrionales</taxon>
        <taxon>Halieaceae</taxon>
        <taxon>Parahaliea</taxon>
    </lineage>
</organism>
<evidence type="ECO:0000313" key="2">
    <source>
        <dbReference type="Proteomes" id="UP000664303"/>
    </source>
</evidence>
<keyword evidence="2" id="KW-1185">Reference proteome</keyword>
<accession>A0A939DGE1</accession>